<dbReference type="EMBL" id="JGZE01000018">
    <property type="protein sequence ID" value="KFI75509.1"/>
    <property type="molecule type" value="Genomic_DNA"/>
</dbReference>
<dbReference type="STRING" id="1437603.GCA_000771525_00782"/>
<reference evidence="2 3" key="1">
    <citation type="submission" date="2014-03" db="EMBL/GenBank/DDBJ databases">
        <title>Genomics of Bifidobacteria.</title>
        <authorList>
            <person name="Ventura M."/>
            <person name="Milani C."/>
            <person name="Lugli G.A."/>
        </authorList>
    </citation>
    <scope>NUCLEOTIDE SEQUENCE [LARGE SCALE GENOMIC DNA]</scope>
    <source>
        <strain evidence="2 3">DSM 21395</strain>
    </source>
</reference>
<organism evidence="2 3">
    <name type="scientific">Bifidobacterium mongoliense DSM 21395</name>
    <dbReference type="NCBI Taxonomy" id="1437603"/>
    <lineage>
        <taxon>Bacteria</taxon>
        <taxon>Bacillati</taxon>
        <taxon>Actinomycetota</taxon>
        <taxon>Actinomycetes</taxon>
        <taxon>Bifidobacteriales</taxon>
        <taxon>Bifidobacteriaceae</taxon>
        <taxon>Bifidobacterium</taxon>
    </lineage>
</organism>
<proteinExistence type="predicted"/>
<protein>
    <submittedName>
        <fullName evidence="2">Putative cytoplasmic protein</fullName>
    </submittedName>
</protein>
<dbReference type="AlphaFoldDB" id="A0A087BWV9"/>
<name>A0A087BWV9_9BIFI</name>
<gene>
    <name evidence="2" type="ORF">BMON_0935</name>
</gene>
<feature type="region of interest" description="Disordered" evidence="1">
    <location>
        <begin position="136"/>
        <end position="166"/>
    </location>
</feature>
<comment type="caution">
    <text evidence="2">The sequence shown here is derived from an EMBL/GenBank/DDBJ whole genome shotgun (WGS) entry which is preliminary data.</text>
</comment>
<evidence type="ECO:0000313" key="3">
    <source>
        <dbReference type="Proteomes" id="UP000029082"/>
    </source>
</evidence>
<accession>A0A087BWV9</accession>
<evidence type="ECO:0000313" key="2">
    <source>
        <dbReference type="EMBL" id="KFI75509.1"/>
    </source>
</evidence>
<dbReference type="InterPro" id="IPR020378">
    <property type="entry name" value="DUF4186"/>
</dbReference>
<dbReference type="Proteomes" id="UP000029082">
    <property type="component" value="Unassembled WGS sequence"/>
</dbReference>
<dbReference type="eggNOG" id="ENOG5032RYJ">
    <property type="taxonomic scope" value="Bacteria"/>
</dbReference>
<dbReference type="Pfam" id="PF13811">
    <property type="entry name" value="DUF4186"/>
    <property type="match status" value="1"/>
</dbReference>
<evidence type="ECO:0000256" key="1">
    <source>
        <dbReference type="SAM" id="MobiDB-lite"/>
    </source>
</evidence>
<keyword evidence="3" id="KW-1185">Reference proteome</keyword>
<sequence length="166" mass="18257">METMRDALDHGPEAGDDDARYAAELLDRLSHSKFRASFSLGAADRAYAWSKGIPVVAGHARELLRARVGAARPFKDGKQTPYRGHPVFVAQHATATCCRSCIARWHGIPVGVTLSDRQIERLATLVTAWIQRDLDAHPRPTPASVQPRKRGRGRGRAGTPKQPTLF</sequence>